<feature type="domain" description="T-SNARE coiled-coil homology" evidence="14">
    <location>
        <begin position="168"/>
        <end position="230"/>
    </location>
</feature>
<evidence type="ECO:0000256" key="5">
    <source>
        <dbReference type="ARBA" id="ARBA00022824"/>
    </source>
</evidence>
<dbReference type="PROSITE" id="PS50192">
    <property type="entry name" value="T_SNARE"/>
    <property type="match status" value="1"/>
</dbReference>
<name>A0AAV7GC48_DENCH</name>
<sequence length="262" mass="29483">MRLEIRPGWPCKLSAICSHSSSTRHGHVRPRRGVAANERVCACQFACSSDVLNLHKRTTRPSVRGSSRVNLVEFRKSRSFSTFSDDVVPVGSEVAPGARGEGFNSNPTGPRLTVVTFRRTLGIRTAFVFGRLRFTMANPYYGSGPLRSREGLTARSSVGSDEIQLRIDPMHEDLDEQIAGIHSKIRQLKGVAQEIESEAKFQNDFISQLQMTLIKVQAGVKNSIRRMDKKIFRQGSNHVLHVILFVFFCFLVVYLLSKFSRR</sequence>
<evidence type="ECO:0000256" key="10">
    <source>
        <dbReference type="ARBA" id="ARBA00023136"/>
    </source>
</evidence>
<evidence type="ECO:0000256" key="3">
    <source>
        <dbReference type="ARBA" id="ARBA00022448"/>
    </source>
</evidence>
<keyword evidence="6" id="KW-0653">Protein transport</keyword>
<evidence type="ECO:0000256" key="11">
    <source>
        <dbReference type="ARBA" id="ARBA00037962"/>
    </source>
</evidence>
<dbReference type="PANTHER" id="PTHR12791">
    <property type="entry name" value="GOLGI SNARE BET1-RELATED"/>
    <property type="match status" value="1"/>
</dbReference>
<evidence type="ECO:0000256" key="4">
    <source>
        <dbReference type="ARBA" id="ARBA00022692"/>
    </source>
</evidence>
<evidence type="ECO:0000256" key="7">
    <source>
        <dbReference type="ARBA" id="ARBA00022989"/>
    </source>
</evidence>
<dbReference type="AlphaFoldDB" id="A0AAV7GC48"/>
<dbReference type="FunFam" id="1.20.5.110:FF:000056">
    <property type="entry name" value="Bet1-like protein At4g14600"/>
    <property type="match status" value="1"/>
</dbReference>
<keyword evidence="9" id="KW-0175">Coiled coil</keyword>
<feature type="transmembrane region" description="Helical" evidence="13">
    <location>
        <begin position="238"/>
        <end position="256"/>
    </location>
</feature>
<protein>
    <recommendedName>
        <fullName evidence="14">t-SNARE coiled-coil homology domain-containing protein</fullName>
    </recommendedName>
</protein>
<dbReference type="GO" id="GO:0000139">
    <property type="term" value="C:Golgi membrane"/>
    <property type="evidence" value="ECO:0007669"/>
    <property type="project" value="UniProtKB-SubCell"/>
</dbReference>
<dbReference type="SUPFAM" id="SSF58038">
    <property type="entry name" value="SNARE fusion complex"/>
    <property type="match status" value="1"/>
</dbReference>
<comment type="similarity">
    <text evidence="11">Belongs to the BET1 family.</text>
</comment>
<accession>A0AAV7GC48</accession>
<evidence type="ECO:0000259" key="14">
    <source>
        <dbReference type="PROSITE" id="PS50192"/>
    </source>
</evidence>
<evidence type="ECO:0000256" key="2">
    <source>
        <dbReference type="ARBA" id="ARBA00004409"/>
    </source>
</evidence>
<evidence type="ECO:0000313" key="16">
    <source>
        <dbReference type="Proteomes" id="UP000775213"/>
    </source>
</evidence>
<reference evidence="15 16" key="1">
    <citation type="journal article" date="2021" name="Hortic Res">
        <title>Chromosome-scale assembly of the Dendrobium chrysotoxum genome enhances the understanding of orchid evolution.</title>
        <authorList>
            <person name="Zhang Y."/>
            <person name="Zhang G.Q."/>
            <person name="Zhang D."/>
            <person name="Liu X.D."/>
            <person name="Xu X.Y."/>
            <person name="Sun W.H."/>
            <person name="Yu X."/>
            <person name="Zhu X."/>
            <person name="Wang Z.W."/>
            <person name="Zhao X."/>
            <person name="Zhong W.Y."/>
            <person name="Chen H."/>
            <person name="Yin W.L."/>
            <person name="Huang T."/>
            <person name="Niu S.C."/>
            <person name="Liu Z.J."/>
        </authorList>
    </citation>
    <scope>NUCLEOTIDE SEQUENCE [LARGE SCALE GENOMIC DNA]</scope>
    <source>
        <strain evidence="15">Lindl</strain>
    </source>
</reference>
<evidence type="ECO:0000256" key="13">
    <source>
        <dbReference type="SAM" id="Phobius"/>
    </source>
</evidence>
<evidence type="ECO:0000256" key="9">
    <source>
        <dbReference type="ARBA" id="ARBA00023054"/>
    </source>
</evidence>
<keyword evidence="7 13" id="KW-1133">Transmembrane helix</keyword>
<comment type="function">
    <text evidence="12">Required for vesicular transport from the ER to the Golgi complex. Functions as a SNARE associated with ER-derived vesicles.</text>
</comment>
<evidence type="ECO:0000256" key="12">
    <source>
        <dbReference type="ARBA" id="ARBA00060029"/>
    </source>
</evidence>
<evidence type="ECO:0000256" key="8">
    <source>
        <dbReference type="ARBA" id="ARBA00023034"/>
    </source>
</evidence>
<evidence type="ECO:0000313" key="15">
    <source>
        <dbReference type="EMBL" id="KAH0453672.1"/>
    </source>
</evidence>
<dbReference type="Proteomes" id="UP000775213">
    <property type="component" value="Unassembled WGS sequence"/>
</dbReference>
<dbReference type="CDD" id="cd15841">
    <property type="entry name" value="SNARE_Qc"/>
    <property type="match status" value="1"/>
</dbReference>
<keyword evidence="16" id="KW-1185">Reference proteome</keyword>
<keyword evidence="8" id="KW-0333">Golgi apparatus</keyword>
<comment type="subcellular location">
    <subcellularLocation>
        <location evidence="1">Endoplasmic reticulum membrane</location>
        <topology evidence="1">Single-pass type IV membrane protein</topology>
    </subcellularLocation>
    <subcellularLocation>
        <location evidence="2">Golgi apparatus membrane</location>
        <topology evidence="2">Single-pass type IV membrane protein</topology>
    </subcellularLocation>
</comment>
<organism evidence="15 16">
    <name type="scientific">Dendrobium chrysotoxum</name>
    <name type="common">Orchid</name>
    <dbReference type="NCBI Taxonomy" id="161865"/>
    <lineage>
        <taxon>Eukaryota</taxon>
        <taxon>Viridiplantae</taxon>
        <taxon>Streptophyta</taxon>
        <taxon>Embryophyta</taxon>
        <taxon>Tracheophyta</taxon>
        <taxon>Spermatophyta</taxon>
        <taxon>Magnoliopsida</taxon>
        <taxon>Liliopsida</taxon>
        <taxon>Asparagales</taxon>
        <taxon>Orchidaceae</taxon>
        <taxon>Epidendroideae</taxon>
        <taxon>Malaxideae</taxon>
        <taxon>Dendrobiinae</taxon>
        <taxon>Dendrobium</taxon>
    </lineage>
</organism>
<evidence type="ECO:0000256" key="6">
    <source>
        <dbReference type="ARBA" id="ARBA00022927"/>
    </source>
</evidence>
<evidence type="ECO:0000256" key="1">
    <source>
        <dbReference type="ARBA" id="ARBA00004163"/>
    </source>
</evidence>
<dbReference type="GO" id="GO:0015031">
    <property type="term" value="P:protein transport"/>
    <property type="evidence" value="ECO:0007669"/>
    <property type="project" value="UniProtKB-KW"/>
</dbReference>
<keyword evidence="5" id="KW-0256">Endoplasmic reticulum</keyword>
<dbReference type="Gene3D" id="1.20.5.110">
    <property type="match status" value="1"/>
</dbReference>
<dbReference type="EMBL" id="JAGFBR010000016">
    <property type="protein sequence ID" value="KAH0453672.1"/>
    <property type="molecule type" value="Genomic_DNA"/>
</dbReference>
<gene>
    <name evidence="15" type="ORF">IEQ34_017996</name>
</gene>
<dbReference type="GO" id="GO:0005789">
    <property type="term" value="C:endoplasmic reticulum membrane"/>
    <property type="evidence" value="ECO:0007669"/>
    <property type="project" value="UniProtKB-SubCell"/>
</dbReference>
<keyword evidence="4 13" id="KW-0812">Transmembrane</keyword>
<keyword evidence="3" id="KW-0813">Transport</keyword>
<proteinExistence type="inferred from homology"/>
<dbReference type="InterPro" id="IPR000727">
    <property type="entry name" value="T_SNARE_dom"/>
</dbReference>
<comment type="caution">
    <text evidence="15">The sequence shown here is derived from an EMBL/GenBank/DDBJ whole genome shotgun (WGS) entry which is preliminary data.</text>
</comment>
<keyword evidence="10 13" id="KW-0472">Membrane</keyword>